<name>A0AAD5XJF0_9FUNG</name>
<keyword evidence="3" id="KW-0560">Oxidoreductase</keyword>
<reference evidence="4" key="1">
    <citation type="submission" date="2020-05" db="EMBL/GenBank/DDBJ databases">
        <title>Phylogenomic resolution of chytrid fungi.</title>
        <authorList>
            <person name="Stajich J.E."/>
            <person name="Amses K."/>
            <person name="Simmons R."/>
            <person name="Seto K."/>
            <person name="Myers J."/>
            <person name="Bonds A."/>
            <person name="Quandt C.A."/>
            <person name="Barry K."/>
            <person name="Liu P."/>
            <person name="Grigoriev I."/>
            <person name="Longcore J.E."/>
            <person name="James T.Y."/>
        </authorList>
    </citation>
    <scope>NUCLEOTIDE SEQUENCE</scope>
    <source>
        <strain evidence="4">JEL0513</strain>
    </source>
</reference>
<evidence type="ECO:0000313" key="5">
    <source>
        <dbReference type="Proteomes" id="UP001211907"/>
    </source>
</evidence>
<dbReference type="PANTHER" id="PTHR24320">
    <property type="entry name" value="RETINOL DEHYDROGENASE"/>
    <property type="match status" value="1"/>
</dbReference>
<evidence type="ECO:0000313" key="4">
    <source>
        <dbReference type="EMBL" id="KAJ3135228.1"/>
    </source>
</evidence>
<evidence type="ECO:0000256" key="1">
    <source>
        <dbReference type="ARBA" id="ARBA00006484"/>
    </source>
</evidence>
<keyword evidence="2" id="KW-0521">NADP</keyword>
<dbReference type="SUPFAM" id="SSF51735">
    <property type="entry name" value="NAD(P)-binding Rossmann-fold domains"/>
    <property type="match status" value="1"/>
</dbReference>
<dbReference type="PANTHER" id="PTHR24320:SF282">
    <property type="entry name" value="WW DOMAIN-CONTAINING OXIDOREDUCTASE"/>
    <property type="match status" value="1"/>
</dbReference>
<evidence type="ECO:0000256" key="3">
    <source>
        <dbReference type="ARBA" id="ARBA00023002"/>
    </source>
</evidence>
<dbReference type="Proteomes" id="UP001211907">
    <property type="component" value="Unassembled WGS sequence"/>
</dbReference>
<dbReference type="GO" id="GO:0016491">
    <property type="term" value="F:oxidoreductase activity"/>
    <property type="evidence" value="ECO:0007669"/>
    <property type="project" value="UniProtKB-KW"/>
</dbReference>
<comment type="caution">
    <text evidence="4">The sequence shown here is derived from an EMBL/GenBank/DDBJ whole genome shotgun (WGS) entry which is preliminary data.</text>
</comment>
<comment type="similarity">
    <text evidence="1">Belongs to the short-chain dehydrogenases/reductases (SDR) family.</text>
</comment>
<dbReference type="InterPro" id="IPR002347">
    <property type="entry name" value="SDR_fam"/>
</dbReference>
<evidence type="ECO:0008006" key="6">
    <source>
        <dbReference type="Google" id="ProtNLM"/>
    </source>
</evidence>
<proteinExistence type="inferred from homology"/>
<gene>
    <name evidence="4" type="ORF">HK100_002889</name>
</gene>
<dbReference type="PRINTS" id="PR00081">
    <property type="entry name" value="GDHRDH"/>
</dbReference>
<accession>A0AAD5XJF0</accession>
<evidence type="ECO:0000256" key="2">
    <source>
        <dbReference type="ARBA" id="ARBA00022857"/>
    </source>
</evidence>
<dbReference type="Pfam" id="PF00106">
    <property type="entry name" value="adh_short"/>
    <property type="match status" value="1"/>
</dbReference>
<organism evidence="4 5">
    <name type="scientific">Physocladia obscura</name>
    <dbReference type="NCBI Taxonomy" id="109957"/>
    <lineage>
        <taxon>Eukaryota</taxon>
        <taxon>Fungi</taxon>
        <taxon>Fungi incertae sedis</taxon>
        <taxon>Chytridiomycota</taxon>
        <taxon>Chytridiomycota incertae sedis</taxon>
        <taxon>Chytridiomycetes</taxon>
        <taxon>Chytridiales</taxon>
        <taxon>Chytriomycetaceae</taxon>
        <taxon>Physocladia</taxon>
    </lineage>
</organism>
<dbReference type="EMBL" id="JADGJH010000169">
    <property type="protein sequence ID" value="KAJ3135228.1"/>
    <property type="molecule type" value="Genomic_DNA"/>
</dbReference>
<dbReference type="AlphaFoldDB" id="A0AAD5XJF0"/>
<dbReference type="Gene3D" id="3.40.50.720">
    <property type="entry name" value="NAD(P)-binding Rossmann-like Domain"/>
    <property type="match status" value="1"/>
</dbReference>
<keyword evidence="5" id="KW-1185">Reference proteome</keyword>
<protein>
    <recommendedName>
        <fullName evidence="6">Short-chain dehydrogenase/reductase</fullName>
    </recommendedName>
</protein>
<sequence length="290" mass="31130">MPFSTADIPSLAGKTFMITGANSGLGFESAKVFAQKGATVYLHGRSLGKVQEAIAEIKKVTPTANLFPAVAELSDLASIKGMVANLDIRQLDVLMLNAGIPFVEYNLSNQGIESIFHVNHLSHFYLVQLLWSLIVKSNTRVVSVSAKPPLALAALKFDLEEINNQSAFSAPVAYANSKLANVHFTVGLAKRGIHACVIDPGPVSTGIAKKMTASGVLPFLGRNLGFLVSVKVEVGALTQIFASVSDKAIAGTGWTNKDQPWDLVKIPTFKEPDTETLWTFSEDLLRSKGF</sequence>
<dbReference type="InterPro" id="IPR036291">
    <property type="entry name" value="NAD(P)-bd_dom_sf"/>
</dbReference>